<evidence type="ECO:0008006" key="3">
    <source>
        <dbReference type="Google" id="ProtNLM"/>
    </source>
</evidence>
<organism evidence="1 2">
    <name type="scientific">Curtobacterium herbarum</name>
    <dbReference type="NCBI Taxonomy" id="150122"/>
    <lineage>
        <taxon>Bacteria</taxon>
        <taxon>Bacillati</taxon>
        <taxon>Actinomycetota</taxon>
        <taxon>Actinomycetes</taxon>
        <taxon>Micrococcales</taxon>
        <taxon>Microbacteriaceae</taxon>
        <taxon>Curtobacterium</taxon>
    </lineage>
</organism>
<dbReference type="EMBL" id="BAAAJX010000014">
    <property type="protein sequence ID" value="GAA1494182.1"/>
    <property type="molecule type" value="Genomic_DNA"/>
</dbReference>
<dbReference type="RefSeq" id="WP_204607982.1">
    <property type="nucleotide sequence ID" value="NZ_BAAAJX010000014.1"/>
</dbReference>
<gene>
    <name evidence="1" type="ORF">GCM10009627_25280</name>
</gene>
<protein>
    <recommendedName>
        <fullName evidence="3">Immunity protein 26 of polymorphic toxin system</fullName>
    </recommendedName>
</protein>
<sequence length="173" mass="19060">MSPKRTIFDVTEGDVFCVPLSDGTAYVGQVVDAGRHVLFVVVFDHPVDVPVRAAEALRALQHDPLVASLTFDARFSPGMWEIVTNAPADRRRFLPARTWGFPETGGVRITNFDGSRTRFATAEEAATIPLKTTRSPMLIEDFLLMHAAIGPYNPALEEARYVPVPSSAELFDE</sequence>
<accession>A0ABP4K5W6</accession>
<comment type="caution">
    <text evidence="1">The sequence shown here is derived from an EMBL/GenBank/DDBJ whole genome shotgun (WGS) entry which is preliminary data.</text>
</comment>
<proteinExistence type="predicted"/>
<keyword evidence="2" id="KW-1185">Reference proteome</keyword>
<evidence type="ECO:0000313" key="2">
    <source>
        <dbReference type="Proteomes" id="UP001501742"/>
    </source>
</evidence>
<dbReference type="Proteomes" id="UP001501742">
    <property type="component" value="Unassembled WGS sequence"/>
</dbReference>
<reference evidence="2" key="1">
    <citation type="journal article" date="2019" name="Int. J. Syst. Evol. Microbiol.">
        <title>The Global Catalogue of Microorganisms (GCM) 10K type strain sequencing project: providing services to taxonomists for standard genome sequencing and annotation.</title>
        <authorList>
            <consortium name="The Broad Institute Genomics Platform"/>
            <consortium name="The Broad Institute Genome Sequencing Center for Infectious Disease"/>
            <person name="Wu L."/>
            <person name="Ma J."/>
        </authorList>
    </citation>
    <scope>NUCLEOTIDE SEQUENCE [LARGE SCALE GENOMIC DNA]</scope>
    <source>
        <strain evidence="2">JCM 12140</strain>
    </source>
</reference>
<name>A0ABP4K5W6_9MICO</name>
<evidence type="ECO:0000313" key="1">
    <source>
        <dbReference type="EMBL" id="GAA1494182.1"/>
    </source>
</evidence>